<comment type="caution">
    <text evidence="1">The sequence shown here is derived from an EMBL/GenBank/DDBJ whole genome shotgun (WGS) entry which is preliminary data.</text>
</comment>
<evidence type="ECO:0000313" key="1">
    <source>
        <dbReference type="EMBL" id="GBO22170.1"/>
    </source>
</evidence>
<dbReference type="EMBL" id="BGPR01045301">
    <property type="protein sequence ID" value="GBO22170.1"/>
    <property type="molecule type" value="Genomic_DNA"/>
</dbReference>
<feature type="non-terminal residue" evidence="1">
    <location>
        <position position="1"/>
    </location>
</feature>
<reference evidence="1 2" key="1">
    <citation type="journal article" date="2019" name="Sci. Rep.">
        <title>Orb-weaving spider Araneus ventricosus genome elucidates the spidroin gene catalogue.</title>
        <authorList>
            <person name="Kono N."/>
            <person name="Nakamura H."/>
            <person name="Ohtoshi R."/>
            <person name="Moran D.A.P."/>
            <person name="Shinohara A."/>
            <person name="Yoshida Y."/>
            <person name="Fujiwara M."/>
            <person name="Mori M."/>
            <person name="Tomita M."/>
            <person name="Arakawa K."/>
        </authorList>
    </citation>
    <scope>NUCLEOTIDE SEQUENCE [LARGE SCALE GENOMIC DNA]</scope>
</reference>
<dbReference type="AlphaFoldDB" id="A0A4Y2VER8"/>
<proteinExistence type="predicted"/>
<organism evidence="1 2">
    <name type="scientific">Araneus ventricosus</name>
    <name type="common">Orbweaver spider</name>
    <name type="synonym">Epeira ventricosa</name>
    <dbReference type="NCBI Taxonomy" id="182803"/>
    <lineage>
        <taxon>Eukaryota</taxon>
        <taxon>Metazoa</taxon>
        <taxon>Ecdysozoa</taxon>
        <taxon>Arthropoda</taxon>
        <taxon>Chelicerata</taxon>
        <taxon>Arachnida</taxon>
        <taxon>Araneae</taxon>
        <taxon>Araneomorphae</taxon>
        <taxon>Entelegynae</taxon>
        <taxon>Araneoidea</taxon>
        <taxon>Araneidae</taxon>
        <taxon>Araneus</taxon>
    </lineage>
</organism>
<gene>
    <name evidence="1" type="ORF">AVEN_42077_1</name>
</gene>
<keyword evidence="2" id="KW-1185">Reference proteome</keyword>
<name>A0A4Y2VER8_ARAVE</name>
<dbReference type="Proteomes" id="UP000499080">
    <property type="component" value="Unassembled WGS sequence"/>
</dbReference>
<accession>A0A4Y2VER8</accession>
<evidence type="ECO:0000313" key="2">
    <source>
        <dbReference type="Proteomes" id="UP000499080"/>
    </source>
</evidence>
<sequence>SGLGSFGLIPSRCTFARGGGWCTVKTEKEEAWRACLQWQASLATVGNIPG</sequence>
<protein>
    <submittedName>
        <fullName evidence="1">Uncharacterized protein</fullName>
    </submittedName>
</protein>